<name>A0ABU3CK89_9FLAO</name>
<keyword evidence="1" id="KW-0812">Transmembrane</keyword>
<evidence type="ECO:0000313" key="2">
    <source>
        <dbReference type="EMBL" id="MDT0646647.1"/>
    </source>
</evidence>
<organism evidence="2 3">
    <name type="scientific">Autumnicola lenta</name>
    <dbReference type="NCBI Taxonomy" id="3075593"/>
    <lineage>
        <taxon>Bacteria</taxon>
        <taxon>Pseudomonadati</taxon>
        <taxon>Bacteroidota</taxon>
        <taxon>Flavobacteriia</taxon>
        <taxon>Flavobacteriales</taxon>
        <taxon>Flavobacteriaceae</taxon>
        <taxon>Autumnicola</taxon>
    </lineage>
</organism>
<evidence type="ECO:0000313" key="3">
    <source>
        <dbReference type="Proteomes" id="UP001245285"/>
    </source>
</evidence>
<dbReference type="RefSeq" id="WP_311494815.1">
    <property type="nucleotide sequence ID" value="NZ_JAVRHO010000009.1"/>
</dbReference>
<gene>
    <name evidence="2" type="ORF">RM545_08090</name>
</gene>
<dbReference type="SUPFAM" id="SSF53300">
    <property type="entry name" value="vWA-like"/>
    <property type="match status" value="1"/>
</dbReference>
<protein>
    <submittedName>
        <fullName evidence="2">VWA domain-containing protein</fullName>
    </submittedName>
</protein>
<reference evidence="2 3" key="1">
    <citation type="submission" date="2023-09" db="EMBL/GenBank/DDBJ databases">
        <authorList>
            <person name="Rey-Velasco X."/>
        </authorList>
    </citation>
    <scope>NUCLEOTIDE SEQUENCE [LARGE SCALE GENOMIC DNA]</scope>
    <source>
        <strain evidence="2 3">F260</strain>
    </source>
</reference>
<dbReference type="PANTHER" id="PTHR37947">
    <property type="entry name" value="BLL2462 PROTEIN"/>
    <property type="match status" value="1"/>
</dbReference>
<proteinExistence type="predicted"/>
<keyword evidence="3" id="KW-1185">Reference proteome</keyword>
<keyword evidence="1" id="KW-1133">Transmembrane helix</keyword>
<dbReference type="InterPro" id="IPR036465">
    <property type="entry name" value="vWFA_dom_sf"/>
</dbReference>
<comment type="caution">
    <text evidence="2">The sequence shown here is derived from an EMBL/GenBank/DDBJ whole genome shotgun (WGS) entry which is preliminary data.</text>
</comment>
<keyword evidence="1" id="KW-0472">Membrane</keyword>
<sequence>MVLSTILFIALAAIFALGFAFFQYLFRSKRRTRNVYIFFALRFLSVFVLLILLINPEMSSTTYKIVKPNLVLAVDDSESIAHLDQADAVRAIVQQLEQNEEIQERFNLQQVSFGEKLSSGSDLKFNEPQTDISAALNQVDKLYRKENTAVIIISDGNQSIGRDFQYFKVRDNVEVFPVVVGDTAKYADLQLSNLNVNRYAFLNNRFPVEAIINYTGEENISANFVIRSGENVIYSEEVKLSDVQNSAIIGTTLPASQLGVLTYEAEIIPLENEKNKINNAEKFAVEVIDERTNVLILSAIAHPDLGALKKSIESNEQRKATIQYIDSENVELQDFQLTILYQPNNSFKMVIDEIQQENINYFLITGTKTDWNFLNSNQEQFQKDASFQDQDVFPVVNENFNKFQFEDIGFVDFPPLQGKFGSIELLNNSFNTLLFQQIEGIETEQPLLAISDKNTSKQGVLFGENIWNWRSQSYLENDNFRQFDDFLSKVIQNLSSKKRRDRLTVDYESFYYGNNSVTISAQYFDENYEFDPRAKITIQLTHQETEENIEAPLLLRNNQYEVNLGNLKAGEYSFKVQPENSTISENGSFTIIDFNVEQQFISADIEKLQFLAENNDATLYFPDLTQNLISDLLQDKRFLPVQKSREKTVPLIDWYFLLFLLVLLLAAEWFYRKYSGLI</sequence>
<feature type="transmembrane region" description="Helical" evidence="1">
    <location>
        <begin position="6"/>
        <end position="26"/>
    </location>
</feature>
<feature type="transmembrane region" description="Helical" evidence="1">
    <location>
        <begin position="654"/>
        <end position="671"/>
    </location>
</feature>
<dbReference type="Proteomes" id="UP001245285">
    <property type="component" value="Unassembled WGS sequence"/>
</dbReference>
<accession>A0ABU3CK89</accession>
<evidence type="ECO:0000256" key="1">
    <source>
        <dbReference type="SAM" id="Phobius"/>
    </source>
</evidence>
<dbReference type="EMBL" id="JAVRHO010000009">
    <property type="protein sequence ID" value="MDT0646647.1"/>
    <property type="molecule type" value="Genomic_DNA"/>
</dbReference>
<dbReference type="PANTHER" id="PTHR37947:SF1">
    <property type="entry name" value="BLL2462 PROTEIN"/>
    <property type="match status" value="1"/>
</dbReference>
<feature type="transmembrane region" description="Helical" evidence="1">
    <location>
        <begin position="35"/>
        <end position="54"/>
    </location>
</feature>